<organism evidence="3 4">
    <name type="scientific">Salvia divinorum</name>
    <name type="common">Maria pastora</name>
    <name type="synonym">Diviner's sage</name>
    <dbReference type="NCBI Taxonomy" id="28513"/>
    <lineage>
        <taxon>Eukaryota</taxon>
        <taxon>Viridiplantae</taxon>
        <taxon>Streptophyta</taxon>
        <taxon>Embryophyta</taxon>
        <taxon>Tracheophyta</taxon>
        <taxon>Spermatophyta</taxon>
        <taxon>Magnoliopsida</taxon>
        <taxon>eudicotyledons</taxon>
        <taxon>Gunneridae</taxon>
        <taxon>Pentapetalae</taxon>
        <taxon>asterids</taxon>
        <taxon>lamiids</taxon>
        <taxon>Lamiales</taxon>
        <taxon>Lamiaceae</taxon>
        <taxon>Nepetoideae</taxon>
        <taxon>Mentheae</taxon>
        <taxon>Salviinae</taxon>
        <taxon>Salvia</taxon>
        <taxon>Salvia subgen. Calosphace</taxon>
    </lineage>
</organism>
<evidence type="ECO:0008006" key="5">
    <source>
        <dbReference type="Google" id="ProtNLM"/>
    </source>
</evidence>
<dbReference type="SUPFAM" id="SSF101148">
    <property type="entry name" value="Plant invertase/pectin methylesterase inhibitor"/>
    <property type="match status" value="1"/>
</dbReference>
<feature type="region of interest" description="Disordered" evidence="1">
    <location>
        <begin position="29"/>
        <end position="60"/>
    </location>
</feature>
<evidence type="ECO:0000313" key="4">
    <source>
        <dbReference type="Proteomes" id="UP001567538"/>
    </source>
</evidence>
<reference evidence="3 4" key="1">
    <citation type="submission" date="2024-06" db="EMBL/GenBank/DDBJ databases">
        <title>A chromosome level genome sequence of Diviner's sage (Salvia divinorum).</title>
        <authorList>
            <person name="Ford S.A."/>
            <person name="Ro D.-K."/>
            <person name="Ness R.W."/>
            <person name="Phillips M.A."/>
        </authorList>
    </citation>
    <scope>NUCLEOTIDE SEQUENCE [LARGE SCALE GENOMIC DNA]</scope>
    <source>
        <strain evidence="3">SAF-2024a</strain>
        <tissue evidence="3">Leaf</tissue>
    </source>
</reference>
<accession>A0ABD1IBK7</accession>
<proteinExistence type="predicted"/>
<sequence length="237" mass="25156">MASSIIPIAALFLSLCSAAAAESIAKPPFPASSESIAEPPFPSFDSPAPAPTYASAPESYDDITEPIDDPFFPVSGESIAEPPFPAFDSPAPAPAYDDVKLLTAGAPEGYNIIDVGGMDNRYLTAHMSAAANKVELFVATEVDTRLRDPATAGSARECLELCKEVYESAAVAMTTGVQSISSGDFIKANFDVSAFHTDIDTCSDECSIAGFEKFEKWAKDVADDCLDRISQHYNPLH</sequence>
<evidence type="ECO:0000256" key="2">
    <source>
        <dbReference type="SAM" id="SignalP"/>
    </source>
</evidence>
<feature type="compositionally biased region" description="Low complexity" evidence="1">
    <location>
        <begin position="43"/>
        <end position="58"/>
    </location>
</feature>
<dbReference type="InterPro" id="IPR035513">
    <property type="entry name" value="Invertase/methylesterase_inhib"/>
</dbReference>
<name>A0ABD1IBK7_SALDI</name>
<evidence type="ECO:0000313" key="3">
    <source>
        <dbReference type="EMBL" id="KAL1566091.1"/>
    </source>
</evidence>
<dbReference type="Gene3D" id="1.20.140.40">
    <property type="entry name" value="Invertase/pectin methylesterase inhibitor family protein"/>
    <property type="match status" value="1"/>
</dbReference>
<keyword evidence="2" id="KW-0732">Signal</keyword>
<feature type="chain" id="PRO_5044869047" description="Pectinesterase inhibitor domain-containing protein" evidence="2">
    <location>
        <begin position="22"/>
        <end position="237"/>
    </location>
</feature>
<keyword evidence="4" id="KW-1185">Reference proteome</keyword>
<feature type="signal peptide" evidence="2">
    <location>
        <begin position="1"/>
        <end position="21"/>
    </location>
</feature>
<dbReference type="Proteomes" id="UP001567538">
    <property type="component" value="Unassembled WGS sequence"/>
</dbReference>
<dbReference type="AlphaFoldDB" id="A0ABD1IBK7"/>
<gene>
    <name evidence="3" type="ORF">AAHA92_01737</name>
</gene>
<dbReference type="EMBL" id="JBEAFC010000002">
    <property type="protein sequence ID" value="KAL1566091.1"/>
    <property type="molecule type" value="Genomic_DNA"/>
</dbReference>
<evidence type="ECO:0000256" key="1">
    <source>
        <dbReference type="SAM" id="MobiDB-lite"/>
    </source>
</evidence>
<comment type="caution">
    <text evidence="3">The sequence shown here is derived from an EMBL/GenBank/DDBJ whole genome shotgun (WGS) entry which is preliminary data.</text>
</comment>
<protein>
    <recommendedName>
        <fullName evidence="5">Pectinesterase inhibitor domain-containing protein</fullName>
    </recommendedName>
</protein>